<sequence length="160" mass="17877">MELLILIGIGVVIWLVSESDKKRYSTYTRSYSDQSNATKSSRKNRATYCHSCKSSLTSSNDKECANCGWLICSICGACEYNCSKSKSQANKAIALGAATLVSAATSAKDNYGEDYDDNEVYDTFSDYGYDEYESSYDSEPEIDTSIDEGYAEEIDWEDRY</sequence>
<dbReference type="AlphaFoldDB" id="A0A7X5LPF0"/>
<gene>
    <name evidence="2" type="ORF">GTH32_18260</name>
</gene>
<keyword evidence="3" id="KW-1185">Reference proteome</keyword>
<evidence type="ECO:0000313" key="3">
    <source>
        <dbReference type="Proteomes" id="UP000470213"/>
    </source>
</evidence>
<evidence type="ECO:0000256" key="1">
    <source>
        <dbReference type="SAM" id="MobiDB-lite"/>
    </source>
</evidence>
<dbReference type="Proteomes" id="UP000470213">
    <property type="component" value="Unassembled WGS sequence"/>
</dbReference>
<protein>
    <submittedName>
        <fullName evidence="2">Uncharacterized protein</fullName>
    </submittedName>
</protein>
<organism evidence="2 3">
    <name type="scientific">Alteromonas profundi</name>
    <dbReference type="NCBI Taxonomy" id="2696062"/>
    <lineage>
        <taxon>Bacteria</taxon>
        <taxon>Pseudomonadati</taxon>
        <taxon>Pseudomonadota</taxon>
        <taxon>Gammaproteobacteria</taxon>
        <taxon>Alteromonadales</taxon>
        <taxon>Alteromonadaceae</taxon>
        <taxon>Alteromonas/Salinimonas group</taxon>
        <taxon>Alteromonas</taxon>
    </lineage>
</organism>
<proteinExistence type="predicted"/>
<feature type="region of interest" description="Disordered" evidence="1">
    <location>
        <begin position="133"/>
        <end position="160"/>
    </location>
</feature>
<dbReference type="RefSeq" id="WP_163088481.1">
    <property type="nucleotide sequence ID" value="NZ_JAAAWN010000041.1"/>
</dbReference>
<accession>A0A7X5LPF0</accession>
<dbReference type="EMBL" id="JAAAWN010000041">
    <property type="protein sequence ID" value="NDV93116.1"/>
    <property type="molecule type" value="Genomic_DNA"/>
</dbReference>
<name>A0A7X5LPF0_9ALTE</name>
<comment type="caution">
    <text evidence="2">The sequence shown here is derived from an EMBL/GenBank/DDBJ whole genome shotgun (WGS) entry which is preliminary data.</text>
</comment>
<evidence type="ECO:0000313" key="2">
    <source>
        <dbReference type="EMBL" id="NDV93116.1"/>
    </source>
</evidence>
<reference evidence="2 3" key="1">
    <citation type="submission" date="2020-01" db="EMBL/GenBank/DDBJ databases">
        <authorList>
            <person name="Chen J."/>
            <person name="Zhu S."/>
            <person name="Yang J."/>
        </authorList>
    </citation>
    <scope>NUCLEOTIDE SEQUENCE [LARGE SCALE GENOMIC DNA]</scope>
    <source>
        <strain evidence="2 3">345S023</strain>
    </source>
</reference>